<comment type="caution">
    <text evidence="1">The sequence shown here is derived from an EMBL/GenBank/DDBJ whole genome shotgun (WGS) entry which is preliminary data.</text>
</comment>
<dbReference type="EMBL" id="LGTQ01000005">
    <property type="protein sequence ID" value="KPM49368.1"/>
    <property type="molecule type" value="Genomic_DNA"/>
</dbReference>
<dbReference type="PATRIC" id="fig|1605367.3.peg.1686"/>
<keyword evidence="2" id="KW-1185">Reference proteome</keyword>
<reference evidence="1 2" key="1">
    <citation type="submission" date="2015-07" db="EMBL/GenBank/DDBJ databases">
        <title>The draft genome sequence of Leadbetterella sp. JN14-9.</title>
        <authorList>
            <person name="Liu Y."/>
            <person name="Du J."/>
            <person name="Shao Z."/>
        </authorList>
    </citation>
    <scope>NUCLEOTIDE SEQUENCE [LARGE SCALE GENOMIC DNA]</scope>
    <source>
        <strain evidence="1 2">JN14-9</strain>
    </source>
</reference>
<dbReference type="InterPro" id="IPR038636">
    <property type="entry name" value="Wzi_sf"/>
</dbReference>
<sequence>MRGLQCLLLFILSLVKGTEAYGQPDSSKVRNKFHYGFEIGSFFSLNNKIPFWQKANQFGAVPQSGNSLYFRQMIESKTDTSVGFFHADYCLDLATVVGEKPMIIIPEAFLKLNFGPFVISGGRFKEVLGLVDSTLSSGSITWSGNSLGIPQVRIAIPEYTKLFVPWLGFKGHYSHGWFGDQVSVKDYYLHQKALYGRIGSDKSRLRVYGGLLHHVQWGGEPKYGPSGPGDDRFTDGAFAEDWFTYGQVVFPFRALREDTTGYGDFELMNRFGNHIGQIDIGGDINLGSMNLLVYKQNIFETGQTFSSLTNMDDGLYGVAIKSRREGTVFKRLVLEYLRTTNQGSYRSGLPRLLGLPDRYFGTETYYFNHMQYIDGWAYESETIGTPLLVPQEEIRPEKQSYPDAVFYNNNRIIAAYAGLNVRLNSIDLTSRVSYSRNYGALFTPIPPVDQMSMAVQAAIPLKNKNAFLKVNIGIDQGDLINDNYGAQIAYQRFW</sequence>
<name>A0A0P7BXX2_9BACT</name>
<protein>
    <recommendedName>
        <fullName evidence="3">Capsule assembly Wzi family protein</fullName>
    </recommendedName>
</protein>
<evidence type="ECO:0008006" key="3">
    <source>
        <dbReference type="Google" id="ProtNLM"/>
    </source>
</evidence>
<dbReference type="OrthoDB" id="596512at2"/>
<dbReference type="Gene3D" id="2.40.160.130">
    <property type="entry name" value="Capsule assembly protein Wzi"/>
    <property type="match status" value="1"/>
</dbReference>
<dbReference type="AlphaFoldDB" id="A0A0P7BXX2"/>
<gene>
    <name evidence="1" type="ORF">AFM12_01735</name>
</gene>
<accession>A0A0P7BXX2</accession>
<evidence type="ECO:0000313" key="1">
    <source>
        <dbReference type="EMBL" id="KPM49368.1"/>
    </source>
</evidence>
<dbReference type="RefSeq" id="WP_055143553.1">
    <property type="nucleotide sequence ID" value="NZ_JXSZ01000005.1"/>
</dbReference>
<proteinExistence type="predicted"/>
<dbReference type="Proteomes" id="UP000050454">
    <property type="component" value="Unassembled WGS sequence"/>
</dbReference>
<organism evidence="1 2">
    <name type="scientific">Jiulongibacter sediminis</name>
    <dbReference type="NCBI Taxonomy" id="1605367"/>
    <lineage>
        <taxon>Bacteria</taxon>
        <taxon>Pseudomonadati</taxon>
        <taxon>Bacteroidota</taxon>
        <taxon>Cytophagia</taxon>
        <taxon>Cytophagales</taxon>
        <taxon>Leadbetterellaceae</taxon>
        <taxon>Jiulongibacter</taxon>
    </lineage>
</organism>
<evidence type="ECO:0000313" key="2">
    <source>
        <dbReference type="Proteomes" id="UP000050454"/>
    </source>
</evidence>
<dbReference type="STRING" id="1605367.AFM12_01735"/>